<evidence type="ECO:0000256" key="2">
    <source>
        <dbReference type="SAM" id="Coils"/>
    </source>
</evidence>
<evidence type="ECO:0000259" key="4">
    <source>
        <dbReference type="Pfam" id="PF25967"/>
    </source>
</evidence>
<dbReference type="Gene3D" id="2.40.50.100">
    <property type="match status" value="1"/>
</dbReference>
<sequence>MHRFLVAVVAAVAIAGSAAALGLPSWLSASGETVEAGNPRPVVTEILEDRGEASRWVPGVIASRTQVEMAFQTLGRMIARNVDLGARVAKGDVLAELAIEDLQANTRAAQAALDSAEVQLSTARSTLERTEALRKRNVASDAQLEQAQRAAAAAAAAVAQANSELLQAQDAEGFATMTAPFSGVISAVYEATGAVVGAGAPVMQLSAEDQREVVIDLPETALAGLSRDAAFTVWQRTDPANQVPAVLDRIDPMADTATRTRRLYLSLPPEVSFRLGALVRARLGTASAPVLTVASEAVVHGEDGSFVWCVLRDGDEAHVEAVEVTTGLQLQGRVVIASGVLAGDEIVIRGVNSLQEGQPVGRRVKP</sequence>
<dbReference type="InterPro" id="IPR058627">
    <property type="entry name" value="MdtA-like_C"/>
</dbReference>
<keyword evidence="2" id="KW-0175">Coiled coil</keyword>
<evidence type="ECO:0000256" key="1">
    <source>
        <dbReference type="ARBA" id="ARBA00009477"/>
    </source>
</evidence>
<dbReference type="InterPro" id="IPR006143">
    <property type="entry name" value="RND_pump_MFP"/>
</dbReference>
<feature type="coiled-coil region" evidence="2">
    <location>
        <begin position="99"/>
        <end position="164"/>
    </location>
</feature>
<comment type="caution">
    <text evidence="5">The sequence shown here is derived from an EMBL/GenBank/DDBJ whole genome shotgun (WGS) entry which is preliminary data.</text>
</comment>
<evidence type="ECO:0000313" key="6">
    <source>
        <dbReference type="Proteomes" id="UP001165641"/>
    </source>
</evidence>
<feature type="chain" id="PRO_5045922620" evidence="3">
    <location>
        <begin position="21"/>
        <end position="366"/>
    </location>
</feature>
<gene>
    <name evidence="5" type="ORF">PAF17_14860</name>
</gene>
<reference evidence="5" key="1">
    <citation type="submission" date="2022-12" db="EMBL/GenBank/DDBJ databases">
        <title>Paracoccus onchidii sp. nov., isolated from a marine invertebrate from the South China Sea.</title>
        <authorList>
            <person name="Xu S."/>
            <person name="Liu Z."/>
            <person name="Xu Y."/>
        </authorList>
    </citation>
    <scope>NUCLEOTIDE SEQUENCE</scope>
    <source>
        <strain evidence="5">Z330</strain>
    </source>
</reference>
<feature type="signal peptide" evidence="3">
    <location>
        <begin position="1"/>
        <end position="20"/>
    </location>
</feature>
<dbReference type="NCBIfam" id="TIGR01730">
    <property type="entry name" value="RND_mfp"/>
    <property type="match status" value="1"/>
</dbReference>
<keyword evidence="3" id="KW-0732">Signal</keyword>
<dbReference type="PANTHER" id="PTHR30469:SF15">
    <property type="entry name" value="HLYD FAMILY OF SECRETION PROTEINS"/>
    <property type="match status" value="1"/>
</dbReference>
<dbReference type="Pfam" id="PF25967">
    <property type="entry name" value="RND-MFP_C"/>
    <property type="match status" value="1"/>
</dbReference>
<proteinExistence type="inferred from homology"/>
<evidence type="ECO:0000256" key="3">
    <source>
        <dbReference type="SAM" id="SignalP"/>
    </source>
</evidence>
<dbReference type="SUPFAM" id="SSF111369">
    <property type="entry name" value="HlyD-like secretion proteins"/>
    <property type="match status" value="1"/>
</dbReference>
<keyword evidence="6" id="KW-1185">Reference proteome</keyword>
<dbReference type="EMBL" id="JAQBIE010000020">
    <property type="protein sequence ID" value="MDB6178776.1"/>
    <property type="molecule type" value="Genomic_DNA"/>
</dbReference>
<protein>
    <submittedName>
        <fullName evidence="5">Efflux RND transporter periplasmic adaptor subunit</fullName>
    </submittedName>
</protein>
<comment type="similarity">
    <text evidence="1">Belongs to the membrane fusion protein (MFP) (TC 8.A.1) family.</text>
</comment>
<name>A0ABT4ZHI5_9RHOB</name>
<dbReference type="PANTHER" id="PTHR30469">
    <property type="entry name" value="MULTIDRUG RESISTANCE PROTEIN MDTA"/>
    <property type="match status" value="1"/>
</dbReference>
<accession>A0ABT4ZHI5</accession>
<dbReference type="Gene3D" id="1.10.287.470">
    <property type="entry name" value="Helix hairpin bin"/>
    <property type="match status" value="1"/>
</dbReference>
<dbReference type="Proteomes" id="UP001165641">
    <property type="component" value="Unassembled WGS sequence"/>
</dbReference>
<evidence type="ECO:0000313" key="5">
    <source>
        <dbReference type="EMBL" id="MDB6178776.1"/>
    </source>
</evidence>
<dbReference type="Gene3D" id="2.40.420.20">
    <property type="match status" value="1"/>
</dbReference>
<organism evidence="5 6">
    <name type="scientific">Paracoccus onchidii</name>
    <dbReference type="NCBI Taxonomy" id="3017813"/>
    <lineage>
        <taxon>Bacteria</taxon>
        <taxon>Pseudomonadati</taxon>
        <taxon>Pseudomonadota</taxon>
        <taxon>Alphaproteobacteria</taxon>
        <taxon>Rhodobacterales</taxon>
        <taxon>Paracoccaceae</taxon>
        <taxon>Paracoccus</taxon>
    </lineage>
</organism>
<feature type="domain" description="Multidrug resistance protein MdtA-like C-terminal permuted SH3" evidence="4">
    <location>
        <begin position="290"/>
        <end position="351"/>
    </location>
</feature>
<dbReference type="RefSeq" id="WP_271889889.1">
    <property type="nucleotide sequence ID" value="NZ_JAQBIE010000020.1"/>
</dbReference>
<dbReference type="Gene3D" id="2.40.30.170">
    <property type="match status" value="1"/>
</dbReference>